<reference evidence="2 4" key="1">
    <citation type="submission" date="2018-08" db="EMBL/GenBank/DDBJ databases">
        <authorList>
            <person name="Lee Y."/>
            <person name="Kakembo D."/>
        </authorList>
    </citation>
    <scope>NUCLEOTIDE SEQUENCE [LARGE SCALE GENOMIC DNA]</scope>
    <source>
        <strain evidence="2 4">JBCS1880</strain>
    </source>
</reference>
<dbReference type="Proteomes" id="UP000258127">
    <property type="component" value="Chromosome"/>
</dbReference>
<evidence type="ECO:0000256" key="1">
    <source>
        <dbReference type="SAM" id="MobiDB-lite"/>
    </source>
</evidence>
<dbReference type="EMBL" id="CP031641">
    <property type="protein sequence ID" value="AXO89928.1"/>
    <property type="molecule type" value="Genomic_DNA"/>
</dbReference>
<name>A0AAI8KEX5_9PSED</name>
<keyword evidence="4" id="KW-1185">Reference proteome</keyword>
<sequence length="91" mass="9666">MVAVCGQASAWPGSKFPGIPTPRTAATQSRRKDRGSSNLKLGVSCMLIRILSRIPASALRRPTPVASPSPAFYPIDSQALAECGKQEGFHD</sequence>
<gene>
    <name evidence="2" type="ORF">DZC75_18660</name>
    <name evidence="3" type="ORF">DZC75_18695</name>
</gene>
<evidence type="ECO:0000313" key="2">
    <source>
        <dbReference type="EMBL" id="AXO89928.1"/>
    </source>
</evidence>
<dbReference type="AlphaFoldDB" id="A0AAI8KEX5"/>
<proteinExistence type="predicted"/>
<evidence type="ECO:0000313" key="3">
    <source>
        <dbReference type="EMBL" id="AXO89933.1"/>
    </source>
</evidence>
<protein>
    <submittedName>
        <fullName evidence="2">Uncharacterized protein</fullName>
    </submittedName>
</protein>
<evidence type="ECO:0000313" key="4">
    <source>
        <dbReference type="Proteomes" id="UP000258127"/>
    </source>
</evidence>
<accession>A0AAI8KEX5</accession>
<feature type="region of interest" description="Disordered" evidence="1">
    <location>
        <begin position="1"/>
        <end position="37"/>
    </location>
</feature>
<organism evidence="2 4">
    <name type="scientific">Pseudomonas parafulva</name>
    <dbReference type="NCBI Taxonomy" id="157782"/>
    <lineage>
        <taxon>Bacteria</taxon>
        <taxon>Pseudomonadati</taxon>
        <taxon>Pseudomonadota</taxon>
        <taxon>Gammaproteobacteria</taxon>
        <taxon>Pseudomonadales</taxon>
        <taxon>Pseudomonadaceae</taxon>
        <taxon>Pseudomonas</taxon>
    </lineage>
</organism>
<dbReference type="EMBL" id="CP031641">
    <property type="protein sequence ID" value="AXO89933.1"/>
    <property type="molecule type" value="Genomic_DNA"/>
</dbReference>